<keyword evidence="4 7" id="KW-0560">Oxidoreductase</keyword>
<evidence type="ECO:0000256" key="7">
    <source>
        <dbReference type="RuleBase" id="RU000461"/>
    </source>
</evidence>
<protein>
    <submittedName>
        <fullName evidence="8">Uncharacterized protein</fullName>
    </submittedName>
</protein>
<dbReference type="PROSITE" id="PS00086">
    <property type="entry name" value="CYTOCHROME_P450"/>
    <property type="match status" value="1"/>
</dbReference>
<evidence type="ECO:0000256" key="1">
    <source>
        <dbReference type="ARBA" id="ARBA00010617"/>
    </source>
</evidence>
<dbReference type="SUPFAM" id="SSF48264">
    <property type="entry name" value="Cytochrome P450"/>
    <property type="match status" value="1"/>
</dbReference>
<evidence type="ECO:0000256" key="3">
    <source>
        <dbReference type="ARBA" id="ARBA00022723"/>
    </source>
</evidence>
<name>A0ABN8RYP9_9CNID</name>
<evidence type="ECO:0000313" key="8">
    <source>
        <dbReference type="EMBL" id="CAH3183673.1"/>
    </source>
</evidence>
<dbReference type="InterPro" id="IPR001128">
    <property type="entry name" value="Cyt_P450"/>
</dbReference>
<dbReference type="EMBL" id="CALNXK010000360">
    <property type="protein sequence ID" value="CAH3183673.1"/>
    <property type="molecule type" value="Genomic_DNA"/>
</dbReference>
<dbReference type="CDD" id="cd11055">
    <property type="entry name" value="CYP3A-like"/>
    <property type="match status" value="1"/>
</dbReference>
<dbReference type="InterPro" id="IPR036396">
    <property type="entry name" value="Cyt_P450_sf"/>
</dbReference>
<keyword evidence="5 7" id="KW-0408">Iron</keyword>
<keyword evidence="7" id="KW-0503">Monooxygenase</keyword>
<keyword evidence="3 7" id="KW-0479">Metal-binding</keyword>
<dbReference type="InterPro" id="IPR002401">
    <property type="entry name" value="Cyt_P450_E_grp-I"/>
</dbReference>
<gene>
    <name evidence="8" type="ORF">PLOB_00029042</name>
</gene>
<reference evidence="8 9" key="1">
    <citation type="submission" date="2022-05" db="EMBL/GenBank/DDBJ databases">
        <authorList>
            <consortium name="Genoscope - CEA"/>
            <person name="William W."/>
        </authorList>
    </citation>
    <scope>NUCLEOTIDE SEQUENCE [LARGE SCALE GENOMIC DNA]</scope>
</reference>
<evidence type="ECO:0000313" key="9">
    <source>
        <dbReference type="Proteomes" id="UP001159405"/>
    </source>
</evidence>
<evidence type="ECO:0000256" key="4">
    <source>
        <dbReference type="ARBA" id="ARBA00023002"/>
    </source>
</evidence>
<dbReference type="Proteomes" id="UP001159405">
    <property type="component" value="Unassembled WGS sequence"/>
</dbReference>
<dbReference type="InterPro" id="IPR017972">
    <property type="entry name" value="Cyt_P450_CS"/>
</dbReference>
<dbReference type="InterPro" id="IPR050705">
    <property type="entry name" value="Cytochrome_P450_3A"/>
</dbReference>
<evidence type="ECO:0000256" key="2">
    <source>
        <dbReference type="ARBA" id="ARBA00022617"/>
    </source>
</evidence>
<evidence type="ECO:0000256" key="5">
    <source>
        <dbReference type="ARBA" id="ARBA00023004"/>
    </source>
</evidence>
<dbReference type="Gene3D" id="1.10.630.10">
    <property type="entry name" value="Cytochrome P450"/>
    <property type="match status" value="1"/>
</dbReference>
<sequence length="381" mass="42975">MKLMVPLIEKSCDTLVLKLGEIADSGELKFSITSFPTESCGAYSRKSVREEVDYQSVDMLDWFSKLTLEVILSTAFGLEAEVQNGKDNELLTEGKKFFSTPQIIRQISRLPFGPALLRFLAMLRRQRPEYFQEVATEILKARRQQGFSGRKDLLDLMMHATDETTTEGVSRLSDEEVVAQSVVFLLAGYETSSNTLAFTLYYLVVNPEMQEKLRTQIREALETNAKKGCLYDIVKNIDYLDCVLKESQRLCPPAVHVNRECHEDFDLSGIHIPAGTEVVIPVYALHHDPDAWEDPEKFDPERFRGARKDTYHPFQFLPFGGGPRNCIGMRFALLEIKIALVKILSKYKFVRSAKTQVPLMLHAGGALSAKGGVLVIVESLL</sequence>
<accession>A0ABN8RYP9</accession>
<organism evidence="8 9">
    <name type="scientific">Porites lobata</name>
    <dbReference type="NCBI Taxonomy" id="104759"/>
    <lineage>
        <taxon>Eukaryota</taxon>
        <taxon>Metazoa</taxon>
        <taxon>Cnidaria</taxon>
        <taxon>Anthozoa</taxon>
        <taxon>Hexacorallia</taxon>
        <taxon>Scleractinia</taxon>
        <taxon>Fungiina</taxon>
        <taxon>Poritidae</taxon>
        <taxon>Porites</taxon>
    </lineage>
</organism>
<dbReference type="PRINTS" id="PR00385">
    <property type="entry name" value="P450"/>
</dbReference>
<evidence type="ECO:0000256" key="6">
    <source>
        <dbReference type="ARBA" id="ARBA00043906"/>
    </source>
</evidence>
<dbReference type="Pfam" id="PF00067">
    <property type="entry name" value="p450"/>
    <property type="match status" value="1"/>
</dbReference>
<comment type="caution">
    <text evidence="8">The sequence shown here is derived from an EMBL/GenBank/DDBJ whole genome shotgun (WGS) entry which is preliminary data.</text>
</comment>
<comment type="similarity">
    <text evidence="1 7">Belongs to the cytochrome P450 family.</text>
</comment>
<keyword evidence="9" id="KW-1185">Reference proteome</keyword>
<keyword evidence="2 7" id="KW-0349">Heme</keyword>
<dbReference type="PRINTS" id="PR00463">
    <property type="entry name" value="EP450I"/>
</dbReference>
<comment type="function">
    <text evidence="6">Cytochromes P450 are a group of heme-thiolate monooxygenases. They oxidize a variety of structurally unrelated compounds, including steroids, fatty acids, and xenobiotics.</text>
</comment>
<dbReference type="PANTHER" id="PTHR24302:SF15">
    <property type="entry name" value="FATTY-ACID PEROXYGENASE"/>
    <property type="match status" value="1"/>
</dbReference>
<dbReference type="PANTHER" id="PTHR24302">
    <property type="entry name" value="CYTOCHROME P450 FAMILY 3"/>
    <property type="match status" value="1"/>
</dbReference>
<proteinExistence type="inferred from homology"/>